<keyword evidence="2" id="KW-0805">Transcription regulation</keyword>
<evidence type="ECO:0000313" key="9">
    <source>
        <dbReference type="Proteomes" id="UP000199706"/>
    </source>
</evidence>
<evidence type="ECO:0000256" key="4">
    <source>
        <dbReference type="ARBA" id="ARBA00023125"/>
    </source>
</evidence>
<accession>A0A1G8K7F0</accession>
<dbReference type="GO" id="GO:0003677">
    <property type="term" value="F:DNA binding"/>
    <property type="evidence" value="ECO:0007669"/>
    <property type="project" value="UniProtKB-KW"/>
</dbReference>
<evidence type="ECO:0000256" key="1">
    <source>
        <dbReference type="ARBA" id="ARBA00010641"/>
    </source>
</evidence>
<feature type="domain" description="RNA polymerase sigma-70 region 2" evidence="6">
    <location>
        <begin position="50"/>
        <end position="114"/>
    </location>
</feature>
<reference evidence="8 9" key="1">
    <citation type="submission" date="2016-10" db="EMBL/GenBank/DDBJ databases">
        <authorList>
            <person name="de Groot N.N."/>
        </authorList>
    </citation>
    <scope>NUCLEOTIDE SEQUENCE [LARGE SCALE GENOMIC DNA]</scope>
    <source>
        <strain evidence="8 9">LMG 2247</strain>
    </source>
</reference>
<dbReference type="GO" id="GO:0016987">
    <property type="term" value="F:sigma factor activity"/>
    <property type="evidence" value="ECO:0007669"/>
    <property type="project" value="UniProtKB-KW"/>
</dbReference>
<dbReference type="Gene3D" id="1.10.1740.10">
    <property type="match status" value="1"/>
</dbReference>
<dbReference type="InterPro" id="IPR007630">
    <property type="entry name" value="RNA_pol_sigma70_r4"/>
</dbReference>
<dbReference type="InterPro" id="IPR013325">
    <property type="entry name" value="RNA_pol_sigma_r2"/>
</dbReference>
<dbReference type="PANTHER" id="PTHR43133:SF32">
    <property type="entry name" value="BLR3042 PROTEIN"/>
    <property type="match status" value="1"/>
</dbReference>
<proteinExistence type="inferred from homology"/>
<evidence type="ECO:0000256" key="5">
    <source>
        <dbReference type="ARBA" id="ARBA00023163"/>
    </source>
</evidence>
<dbReference type="CDD" id="cd06171">
    <property type="entry name" value="Sigma70_r4"/>
    <property type="match status" value="1"/>
</dbReference>
<evidence type="ECO:0000259" key="6">
    <source>
        <dbReference type="Pfam" id="PF04542"/>
    </source>
</evidence>
<dbReference type="EMBL" id="FNCJ01000022">
    <property type="protein sequence ID" value="SDI39378.1"/>
    <property type="molecule type" value="Genomic_DNA"/>
</dbReference>
<evidence type="ECO:0000313" key="8">
    <source>
        <dbReference type="EMBL" id="SDI39378.1"/>
    </source>
</evidence>
<evidence type="ECO:0000259" key="7">
    <source>
        <dbReference type="Pfam" id="PF04545"/>
    </source>
</evidence>
<feature type="domain" description="RNA polymerase sigma-70 region 4" evidence="7">
    <location>
        <begin position="147"/>
        <end position="195"/>
    </location>
</feature>
<comment type="similarity">
    <text evidence="1">Belongs to the sigma-70 factor family. ECF subfamily.</text>
</comment>
<dbReference type="Pfam" id="PF04545">
    <property type="entry name" value="Sigma70_r4"/>
    <property type="match status" value="1"/>
</dbReference>
<keyword evidence="3" id="KW-0731">Sigma factor</keyword>
<protein>
    <submittedName>
        <fullName evidence="8">RNA polymerase sigma-70 factor, ECF subfamily</fullName>
    </submittedName>
</protein>
<keyword evidence="5" id="KW-0804">Transcription</keyword>
<dbReference type="SUPFAM" id="SSF88659">
    <property type="entry name" value="Sigma3 and sigma4 domains of RNA polymerase sigma factors"/>
    <property type="match status" value="1"/>
</dbReference>
<dbReference type="InterPro" id="IPR036388">
    <property type="entry name" value="WH-like_DNA-bd_sf"/>
</dbReference>
<dbReference type="InterPro" id="IPR013324">
    <property type="entry name" value="RNA_pol_sigma_r3/r4-like"/>
</dbReference>
<dbReference type="AlphaFoldDB" id="A0A1G8K7F0"/>
<dbReference type="Proteomes" id="UP000199706">
    <property type="component" value="Unassembled WGS sequence"/>
</dbReference>
<dbReference type="InterPro" id="IPR014284">
    <property type="entry name" value="RNA_pol_sigma-70_dom"/>
</dbReference>
<dbReference type="InterPro" id="IPR007627">
    <property type="entry name" value="RNA_pol_sigma70_r2"/>
</dbReference>
<dbReference type="Gene3D" id="1.10.10.10">
    <property type="entry name" value="Winged helix-like DNA-binding domain superfamily/Winged helix DNA-binding domain"/>
    <property type="match status" value="1"/>
</dbReference>
<organism evidence="8 9">
    <name type="scientific">Paraburkholderia phenazinium</name>
    <dbReference type="NCBI Taxonomy" id="60549"/>
    <lineage>
        <taxon>Bacteria</taxon>
        <taxon>Pseudomonadati</taxon>
        <taxon>Pseudomonadota</taxon>
        <taxon>Betaproteobacteria</taxon>
        <taxon>Burkholderiales</taxon>
        <taxon>Burkholderiaceae</taxon>
        <taxon>Paraburkholderia</taxon>
    </lineage>
</organism>
<evidence type="ECO:0000256" key="3">
    <source>
        <dbReference type="ARBA" id="ARBA00023082"/>
    </source>
</evidence>
<gene>
    <name evidence="8" type="ORF">SAMN05216466_12214</name>
</gene>
<keyword evidence="4" id="KW-0238">DNA-binding</keyword>
<evidence type="ECO:0000256" key="2">
    <source>
        <dbReference type="ARBA" id="ARBA00023015"/>
    </source>
</evidence>
<dbReference type="PANTHER" id="PTHR43133">
    <property type="entry name" value="RNA POLYMERASE ECF-TYPE SIGMA FACTO"/>
    <property type="match status" value="1"/>
</dbReference>
<dbReference type="Pfam" id="PF04542">
    <property type="entry name" value="Sigma70_r2"/>
    <property type="match status" value="1"/>
</dbReference>
<dbReference type="NCBIfam" id="TIGR02937">
    <property type="entry name" value="sigma70-ECF"/>
    <property type="match status" value="1"/>
</dbReference>
<dbReference type="GO" id="GO:0006352">
    <property type="term" value="P:DNA-templated transcription initiation"/>
    <property type="evidence" value="ECO:0007669"/>
    <property type="project" value="InterPro"/>
</dbReference>
<sequence>MPFWPIADRTMLTNQVASRRSSSTARSVDADDMALIERVMAQDKGALAALYREYHRRLVRFLGRFTRRDDVIEEVINDTFLIVWQKASEFRGQARVSTWLMGIAYRVTLKALRQGGLSHEPLHGEHDERASEPFADHELADWVAKGLMRLSPEHRLVLELAYVMGHSLEEIAEITTAPVSTVKARMFHARVKLRNVMPGLAGFAGDES</sequence>
<name>A0A1G8K7F0_9BURK</name>
<dbReference type="SUPFAM" id="SSF88946">
    <property type="entry name" value="Sigma2 domain of RNA polymerase sigma factors"/>
    <property type="match status" value="1"/>
</dbReference>
<dbReference type="InterPro" id="IPR039425">
    <property type="entry name" value="RNA_pol_sigma-70-like"/>
</dbReference>